<dbReference type="GO" id="GO:0005634">
    <property type="term" value="C:nucleus"/>
    <property type="evidence" value="ECO:0007669"/>
    <property type="project" value="TreeGrafter"/>
</dbReference>
<feature type="compositionally biased region" description="Low complexity" evidence="6">
    <location>
        <begin position="206"/>
        <end position="218"/>
    </location>
</feature>
<keyword evidence="9" id="KW-1185">Reference proteome</keyword>
<feature type="compositionally biased region" description="Low complexity" evidence="6">
    <location>
        <begin position="53"/>
        <end position="66"/>
    </location>
</feature>
<proteinExistence type="inferred from homology"/>
<evidence type="ECO:0000256" key="4">
    <source>
        <dbReference type="ARBA" id="ARBA00022833"/>
    </source>
</evidence>
<evidence type="ECO:0000256" key="5">
    <source>
        <dbReference type="PROSITE-ProRule" id="PRU00042"/>
    </source>
</evidence>
<dbReference type="OrthoDB" id="10054079at2759"/>
<dbReference type="GO" id="GO:0008270">
    <property type="term" value="F:zinc ion binding"/>
    <property type="evidence" value="ECO:0007669"/>
    <property type="project" value="UniProtKB-KW"/>
</dbReference>
<feature type="region of interest" description="Disordered" evidence="6">
    <location>
        <begin position="49"/>
        <end position="225"/>
    </location>
</feature>
<evidence type="ECO:0000313" key="8">
    <source>
        <dbReference type="EMBL" id="CAG7688526.1"/>
    </source>
</evidence>
<feature type="domain" description="C2H2-type" evidence="7">
    <location>
        <begin position="424"/>
        <end position="457"/>
    </location>
</feature>
<comment type="similarity">
    <text evidence="1">Belongs to the Elbow/Noc family.</text>
</comment>
<feature type="compositionally biased region" description="Basic and acidic residues" evidence="6">
    <location>
        <begin position="144"/>
        <end position="153"/>
    </location>
</feature>
<evidence type="ECO:0000259" key="7">
    <source>
        <dbReference type="PROSITE" id="PS50157"/>
    </source>
</evidence>
<dbReference type="GO" id="GO:0045892">
    <property type="term" value="P:negative regulation of DNA-templated transcription"/>
    <property type="evidence" value="ECO:0007669"/>
    <property type="project" value="TreeGrafter"/>
</dbReference>
<protein>
    <recommendedName>
        <fullName evidence="7">C2H2-type domain-containing protein</fullName>
    </recommendedName>
</protein>
<dbReference type="PANTHER" id="PTHR12522">
    <property type="entry name" value="ZINC-FINGER PROTEIN NOLZ1-RELATED"/>
    <property type="match status" value="1"/>
</dbReference>
<feature type="compositionally biased region" description="Low complexity" evidence="6">
    <location>
        <begin position="73"/>
        <end position="121"/>
    </location>
</feature>
<dbReference type="PROSITE" id="PS50157">
    <property type="entry name" value="ZINC_FINGER_C2H2_2"/>
    <property type="match status" value="1"/>
</dbReference>
<evidence type="ECO:0000256" key="6">
    <source>
        <dbReference type="SAM" id="MobiDB-lite"/>
    </source>
</evidence>
<sequence length="551" mass="56363">MVVLDGHNMLGTGPNQYLQPDYLSPLPTTLDAKKSPLALLAQTCSQIGADTPSTKSLLPSLHSSSDSSKRKSSCSSETSSNSHASETQVGGAQRDGSQSSSSRPRSNGGLKSSSSTGGKSSPAFKPYETTCPPTSSSSSSSSKAKHDAEEKPKTPKSCASSPLGESKNSRTTSPSSSTGGGAGRNSVSNAEVSPSKSEPSRESKSSSESGKASPASNSVKDQGASPIIRSGLEVLHGHMGGGKDLRDYGKPALSSLSALAGYPPGFDPTNPALRPPFFASPSHHAAAAAAFMGYPPATGSGSPYVGYTRVKTPSGAETIVPVCKDPYCTGCQLGMPAGLMAAAAAAGQLNAYQQSVGVCPAGCVQCDHQKFAIGLPFMPPPGLSGIPTSTAAALASYSSSLISQHQQAQQQQQQAAAAAAQRPYVCNWIVGDSYCGKRFPSSEELLQHLRTHTNLSTTEAQQMSMSSPSSLYSSALLSSSAAAAAAAAAAMHRTYPTPPLSPLSAARYHPYGGAGGKPLSSLVPPHPPSLASYYPSPYSLYGQRIGPPVHP</sequence>
<gene>
    <name evidence="8" type="ORF">AFUS01_LOCUS3355</name>
</gene>
<evidence type="ECO:0000256" key="3">
    <source>
        <dbReference type="ARBA" id="ARBA00022771"/>
    </source>
</evidence>
<dbReference type="PANTHER" id="PTHR12522:SF4">
    <property type="entry name" value="ZINC FINGER PROTEIN ELBOW"/>
    <property type="match status" value="1"/>
</dbReference>
<evidence type="ECO:0000256" key="1">
    <source>
        <dbReference type="ARBA" id="ARBA00010144"/>
    </source>
</evidence>
<reference evidence="8" key="1">
    <citation type="submission" date="2021-06" db="EMBL/GenBank/DDBJ databases">
        <authorList>
            <person name="Hodson N. C."/>
            <person name="Mongue J. A."/>
            <person name="Jaron S. K."/>
        </authorList>
    </citation>
    <scope>NUCLEOTIDE SEQUENCE</scope>
</reference>
<evidence type="ECO:0000313" key="9">
    <source>
        <dbReference type="Proteomes" id="UP000708208"/>
    </source>
</evidence>
<accession>A0A8J2NL25</accession>
<keyword evidence="4" id="KW-0862">Zinc</keyword>
<keyword evidence="2" id="KW-0479">Metal-binding</keyword>
<organism evidence="8 9">
    <name type="scientific">Allacma fusca</name>
    <dbReference type="NCBI Taxonomy" id="39272"/>
    <lineage>
        <taxon>Eukaryota</taxon>
        <taxon>Metazoa</taxon>
        <taxon>Ecdysozoa</taxon>
        <taxon>Arthropoda</taxon>
        <taxon>Hexapoda</taxon>
        <taxon>Collembola</taxon>
        <taxon>Symphypleona</taxon>
        <taxon>Sminthuridae</taxon>
        <taxon>Allacma</taxon>
    </lineage>
</organism>
<dbReference type="InterPro" id="IPR051520">
    <property type="entry name" value="Elbow/Noc_ZnFinger"/>
</dbReference>
<keyword evidence="3 5" id="KW-0863">Zinc-finger</keyword>
<dbReference type="InterPro" id="IPR013087">
    <property type="entry name" value="Znf_C2H2_type"/>
</dbReference>
<comment type="caution">
    <text evidence="8">The sequence shown here is derived from an EMBL/GenBank/DDBJ whole genome shotgun (WGS) entry which is preliminary data.</text>
</comment>
<dbReference type="Proteomes" id="UP000708208">
    <property type="component" value="Unassembled WGS sequence"/>
</dbReference>
<name>A0A8J2NL25_9HEXA</name>
<dbReference type="EMBL" id="CAJVCH010020161">
    <property type="protein sequence ID" value="CAG7688526.1"/>
    <property type="molecule type" value="Genomic_DNA"/>
</dbReference>
<evidence type="ECO:0000256" key="2">
    <source>
        <dbReference type="ARBA" id="ARBA00022723"/>
    </source>
</evidence>
<dbReference type="AlphaFoldDB" id="A0A8J2NL25"/>